<dbReference type="Pfam" id="PF05593">
    <property type="entry name" value="RHS_repeat"/>
    <property type="match status" value="2"/>
</dbReference>
<dbReference type="OrthoDB" id="1432909at2"/>
<keyword evidence="4" id="KW-1185">Reference proteome</keyword>
<evidence type="ECO:0000313" key="4">
    <source>
        <dbReference type="Proteomes" id="UP000297475"/>
    </source>
</evidence>
<dbReference type="Pfam" id="PF25023">
    <property type="entry name" value="TEN_YD-shell"/>
    <property type="match status" value="1"/>
</dbReference>
<comment type="caution">
    <text evidence="3">The sequence shown here is derived from an EMBL/GenBank/DDBJ whole genome shotgun (WGS) entry which is preliminary data.</text>
</comment>
<dbReference type="InterPro" id="IPR031325">
    <property type="entry name" value="RHS_repeat"/>
</dbReference>
<evidence type="ECO:0000256" key="1">
    <source>
        <dbReference type="ARBA" id="ARBA00022737"/>
    </source>
</evidence>
<reference evidence="3 4" key="1">
    <citation type="submission" date="2019-04" db="EMBL/GenBank/DDBJ databases">
        <title>Natronospirillum operosus gen. nov., sp. nov., a haloalkaliphilic satellite isolated from decaying biomass of laboratory culture of cyanobacterium Geitlerinema sp. and proposal of Natronospirillaceae fam. nov. and Saccharospirillaceae fam. nov.</title>
        <authorList>
            <person name="Kevbrin V."/>
            <person name="Boltyanskaya Y."/>
            <person name="Koziaeva V."/>
            <person name="Grouzdev D.S."/>
            <person name="Park M."/>
            <person name="Cho J."/>
        </authorList>
    </citation>
    <scope>NUCLEOTIDE SEQUENCE [LARGE SCALE GENOMIC DNA]</scope>
    <source>
        <strain evidence="3 4">G-116</strain>
    </source>
</reference>
<gene>
    <name evidence="3" type="ORF">E4656_20135</name>
</gene>
<feature type="non-terminal residue" evidence="3">
    <location>
        <position position="1"/>
    </location>
</feature>
<accession>A0A4Z0W456</accession>
<dbReference type="PANTHER" id="PTHR32305:SF15">
    <property type="entry name" value="PROTEIN RHSA-RELATED"/>
    <property type="match status" value="1"/>
</dbReference>
<dbReference type="Gene3D" id="2.180.10.10">
    <property type="entry name" value="RHS repeat-associated core"/>
    <property type="match status" value="2"/>
</dbReference>
<dbReference type="InterPro" id="IPR006530">
    <property type="entry name" value="YD"/>
</dbReference>
<dbReference type="InterPro" id="IPR050708">
    <property type="entry name" value="T6SS_VgrG/RHS"/>
</dbReference>
<dbReference type="EMBL" id="SRMF01000029">
    <property type="protein sequence ID" value="TGG89359.1"/>
    <property type="molecule type" value="Genomic_DNA"/>
</dbReference>
<organism evidence="3 4">
    <name type="scientific">Natronospirillum operosum</name>
    <dbReference type="NCBI Taxonomy" id="2759953"/>
    <lineage>
        <taxon>Bacteria</taxon>
        <taxon>Pseudomonadati</taxon>
        <taxon>Pseudomonadota</taxon>
        <taxon>Gammaproteobacteria</taxon>
        <taxon>Oceanospirillales</taxon>
        <taxon>Natronospirillaceae</taxon>
        <taxon>Natronospirillum</taxon>
    </lineage>
</organism>
<proteinExistence type="predicted"/>
<feature type="domain" description="Teneurin-like YD-shell" evidence="2">
    <location>
        <begin position="129"/>
        <end position="258"/>
    </location>
</feature>
<sequence length="345" mass="39404">GRYHTRHYTLNARGETVGISAPGNPGQHRQTLTHNARGQVLSATDALGGQIDYTYDAAGQLIEVTDSEGGVTEFAHDALGRKIFQHEPTGLETTWDYQQTRHYLEIRRTRTDPSLPIGRLDRQRTDIERYDLMGRLIMSEDPSGQRWQYDYNELGLLVAIHNPDGTRLENDYNRAGHLIEERLISTTGEVRRTQYERDAAGRVTYRRAPHGAESHYQYNGLGQITEIRLPDGFHTLRHEYDATGRRTATHHPERLSEYWRYDAAGNITEYTDRNGDTWAYGYNADNQVIEAHDPVSVQQGQAHPTRYHYDAQGQRIGYTDPNGHRHDVERDSLGRVIAQTDAEGH</sequence>
<dbReference type="NCBIfam" id="TIGR01643">
    <property type="entry name" value="YD_repeat_2x"/>
    <property type="match status" value="8"/>
</dbReference>
<dbReference type="InterPro" id="IPR056823">
    <property type="entry name" value="TEN-like_YD-shell"/>
</dbReference>
<dbReference type="RefSeq" id="WP_135485121.1">
    <property type="nucleotide sequence ID" value="NZ_SRMF01000029.1"/>
</dbReference>
<dbReference type="PANTHER" id="PTHR32305">
    <property type="match status" value="1"/>
</dbReference>
<dbReference type="Proteomes" id="UP000297475">
    <property type="component" value="Unassembled WGS sequence"/>
</dbReference>
<feature type="non-terminal residue" evidence="3">
    <location>
        <position position="345"/>
    </location>
</feature>
<evidence type="ECO:0000313" key="3">
    <source>
        <dbReference type="EMBL" id="TGG89359.1"/>
    </source>
</evidence>
<name>A0A4Z0W456_9GAMM</name>
<evidence type="ECO:0000259" key="2">
    <source>
        <dbReference type="Pfam" id="PF25023"/>
    </source>
</evidence>
<dbReference type="AlphaFoldDB" id="A0A4Z0W456"/>
<protein>
    <submittedName>
        <fullName evidence="3">RHS repeat protein</fullName>
    </submittedName>
</protein>
<keyword evidence="1" id="KW-0677">Repeat</keyword>